<gene>
    <name evidence="7" type="ORF">BJX68DRAFT_271557</name>
</gene>
<evidence type="ECO:0000256" key="4">
    <source>
        <dbReference type="ARBA" id="ARBA00023136"/>
    </source>
</evidence>
<keyword evidence="2 6" id="KW-0812">Transmembrane</keyword>
<feature type="transmembrane region" description="Helical" evidence="6">
    <location>
        <begin position="227"/>
        <end position="244"/>
    </location>
</feature>
<dbReference type="PANTHER" id="PTHR31465:SF15">
    <property type="entry name" value="LIPID TRANSPORTER ATNI-RELATED"/>
    <property type="match status" value="1"/>
</dbReference>
<dbReference type="RefSeq" id="XP_070894123.1">
    <property type="nucleotide sequence ID" value="XM_071046967.1"/>
</dbReference>
<evidence type="ECO:0000256" key="5">
    <source>
        <dbReference type="SAM" id="MobiDB-lite"/>
    </source>
</evidence>
<evidence type="ECO:0000256" key="1">
    <source>
        <dbReference type="ARBA" id="ARBA00004141"/>
    </source>
</evidence>
<feature type="compositionally biased region" description="Basic residues" evidence="5">
    <location>
        <begin position="299"/>
        <end position="317"/>
    </location>
</feature>
<comment type="subcellular location">
    <subcellularLocation>
        <location evidence="1">Membrane</location>
        <topology evidence="1">Multi-pass membrane protein</topology>
    </subcellularLocation>
</comment>
<keyword evidence="8" id="KW-1185">Reference proteome</keyword>
<feature type="region of interest" description="Disordered" evidence="5">
    <location>
        <begin position="291"/>
        <end position="334"/>
    </location>
</feature>
<sequence>MAKCVAPEESGWTFCPNLSAAILFTVLYGLCIFIHLFLAVRTRKKFCWVIIMGSAWLTVGFALRAKAADHISGLGDFIPQSIIIFLGPLWLNGFVYMVMGRMVHMLLKRDQLYRISARRLTLIFVILDIIAFFVQASSSGPMADDDPDTAEMGSYIMMAGVAIQQAFITFFVVLAARFHYKLLLGARYTPSYPLEQNHLVGTGISTHERDDNAIVKPAFYAVPWRRLLYALYITLILITIRNIFRLIEFSDGVHGYIATHEAFFYSLDALPIFAGLIVLAVVHPSCVLEGPDSEFPPREKKRKGKEGGRRRRRRSRGKGVESEGEEHRGGVAQV</sequence>
<evidence type="ECO:0000313" key="7">
    <source>
        <dbReference type="EMBL" id="KAL2840608.1"/>
    </source>
</evidence>
<keyword evidence="3 6" id="KW-1133">Transmembrane helix</keyword>
<evidence type="ECO:0000256" key="6">
    <source>
        <dbReference type="SAM" id="Phobius"/>
    </source>
</evidence>
<dbReference type="GeneID" id="98162131"/>
<dbReference type="Proteomes" id="UP001610444">
    <property type="component" value="Unassembled WGS sequence"/>
</dbReference>
<feature type="transmembrane region" description="Helical" evidence="6">
    <location>
        <begin position="20"/>
        <end position="39"/>
    </location>
</feature>
<feature type="compositionally biased region" description="Basic and acidic residues" evidence="5">
    <location>
        <begin position="318"/>
        <end position="334"/>
    </location>
</feature>
<evidence type="ECO:0000313" key="8">
    <source>
        <dbReference type="Proteomes" id="UP001610444"/>
    </source>
</evidence>
<dbReference type="Pfam" id="PF04479">
    <property type="entry name" value="RTA1"/>
    <property type="match status" value="1"/>
</dbReference>
<evidence type="ECO:0000256" key="2">
    <source>
        <dbReference type="ARBA" id="ARBA00022692"/>
    </source>
</evidence>
<feature type="transmembrane region" description="Helical" evidence="6">
    <location>
        <begin position="46"/>
        <end position="65"/>
    </location>
</feature>
<organism evidence="7 8">
    <name type="scientific">Aspergillus pseudodeflectus</name>
    <dbReference type="NCBI Taxonomy" id="176178"/>
    <lineage>
        <taxon>Eukaryota</taxon>
        <taxon>Fungi</taxon>
        <taxon>Dikarya</taxon>
        <taxon>Ascomycota</taxon>
        <taxon>Pezizomycotina</taxon>
        <taxon>Eurotiomycetes</taxon>
        <taxon>Eurotiomycetidae</taxon>
        <taxon>Eurotiales</taxon>
        <taxon>Aspergillaceae</taxon>
        <taxon>Aspergillus</taxon>
        <taxon>Aspergillus subgen. Nidulantes</taxon>
    </lineage>
</organism>
<name>A0ABR4JKN2_9EURO</name>
<dbReference type="PANTHER" id="PTHR31465">
    <property type="entry name" value="PROTEIN RTA1-RELATED"/>
    <property type="match status" value="1"/>
</dbReference>
<feature type="transmembrane region" description="Helical" evidence="6">
    <location>
        <begin position="156"/>
        <end position="178"/>
    </location>
</feature>
<feature type="transmembrane region" description="Helical" evidence="6">
    <location>
        <begin position="264"/>
        <end position="282"/>
    </location>
</feature>
<reference evidence="7 8" key="1">
    <citation type="submission" date="2024-07" db="EMBL/GenBank/DDBJ databases">
        <title>Section-level genome sequencing and comparative genomics of Aspergillus sections Usti and Cavernicolus.</title>
        <authorList>
            <consortium name="Lawrence Berkeley National Laboratory"/>
            <person name="Nybo J.L."/>
            <person name="Vesth T.C."/>
            <person name="Theobald S."/>
            <person name="Frisvad J.C."/>
            <person name="Larsen T.O."/>
            <person name="Kjaerboelling I."/>
            <person name="Rothschild-Mancinelli K."/>
            <person name="Lyhne E.K."/>
            <person name="Kogle M.E."/>
            <person name="Barry K."/>
            <person name="Clum A."/>
            <person name="Na H."/>
            <person name="Ledsgaard L."/>
            <person name="Lin J."/>
            <person name="Lipzen A."/>
            <person name="Kuo A."/>
            <person name="Riley R."/>
            <person name="Mondo S."/>
            <person name="LaButti K."/>
            <person name="Haridas S."/>
            <person name="Pangalinan J."/>
            <person name="Salamov A.A."/>
            <person name="Simmons B.A."/>
            <person name="Magnuson J.K."/>
            <person name="Chen J."/>
            <person name="Drula E."/>
            <person name="Henrissat B."/>
            <person name="Wiebenga A."/>
            <person name="Lubbers R.J."/>
            <person name="Gomes A.C."/>
            <person name="Macurrencykelacurrency M.R."/>
            <person name="Stajich J."/>
            <person name="Grigoriev I.V."/>
            <person name="Mortensen U.H."/>
            <person name="De vries R.P."/>
            <person name="Baker S.E."/>
            <person name="Andersen M.R."/>
        </authorList>
    </citation>
    <scope>NUCLEOTIDE SEQUENCE [LARGE SCALE GENOMIC DNA]</scope>
    <source>
        <strain evidence="7 8">CBS 756.74</strain>
    </source>
</reference>
<accession>A0ABR4JKN2</accession>
<evidence type="ECO:0000256" key="3">
    <source>
        <dbReference type="ARBA" id="ARBA00022989"/>
    </source>
</evidence>
<keyword evidence="4 6" id="KW-0472">Membrane</keyword>
<proteinExistence type="predicted"/>
<comment type="caution">
    <text evidence="7">The sequence shown here is derived from an EMBL/GenBank/DDBJ whole genome shotgun (WGS) entry which is preliminary data.</text>
</comment>
<feature type="transmembrane region" description="Helical" evidence="6">
    <location>
        <begin position="77"/>
        <end position="99"/>
    </location>
</feature>
<dbReference type="EMBL" id="JBFXLR010000064">
    <property type="protein sequence ID" value="KAL2840608.1"/>
    <property type="molecule type" value="Genomic_DNA"/>
</dbReference>
<dbReference type="InterPro" id="IPR007568">
    <property type="entry name" value="RTA1"/>
</dbReference>
<feature type="transmembrane region" description="Helical" evidence="6">
    <location>
        <begin position="120"/>
        <end position="136"/>
    </location>
</feature>
<protein>
    <submittedName>
        <fullName evidence="7">RTA1 like protein-domain-containing protein</fullName>
    </submittedName>
</protein>